<dbReference type="SUPFAM" id="SSF53633">
    <property type="entry name" value="Carbamate kinase-like"/>
    <property type="match status" value="1"/>
</dbReference>
<feature type="binding site" evidence="9">
    <location>
        <position position="157"/>
    </location>
    <ligand>
        <name>substrate</name>
    </ligand>
</feature>
<dbReference type="NCBIfam" id="TIGR00761">
    <property type="entry name" value="argB"/>
    <property type="match status" value="1"/>
</dbReference>
<keyword evidence="4 9" id="KW-0808">Transferase</keyword>
<keyword evidence="6 9" id="KW-0418">Kinase</keyword>
<gene>
    <name evidence="9 11" type="primary">argB</name>
    <name evidence="11" type="ORF">C6Y39_06675</name>
</gene>
<evidence type="ECO:0000256" key="4">
    <source>
        <dbReference type="ARBA" id="ARBA00022679"/>
    </source>
</evidence>
<dbReference type="Gene3D" id="3.40.1160.10">
    <property type="entry name" value="Acetylglutamate kinase-like"/>
    <property type="match status" value="1"/>
</dbReference>
<dbReference type="InterPro" id="IPR001048">
    <property type="entry name" value="Asp/Glu/Uridylate_kinase"/>
</dbReference>
<evidence type="ECO:0000256" key="2">
    <source>
        <dbReference type="ARBA" id="ARBA00022571"/>
    </source>
</evidence>
<dbReference type="PANTHER" id="PTHR23342:SF0">
    <property type="entry name" value="N-ACETYLGLUTAMATE SYNTHASE, MITOCHONDRIAL"/>
    <property type="match status" value="1"/>
</dbReference>
<evidence type="ECO:0000256" key="1">
    <source>
        <dbReference type="ARBA" id="ARBA00004828"/>
    </source>
</evidence>
<feature type="binding site" evidence="9">
    <location>
        <position position="65"/>
    </location>
    <ligand>
        <name>substrate</name>
    </ligand>
</feature>
<comment type="pathway">
    <text evidence="1 9">Amino-acid biosynthesis; L-arginine biosynthesis; N(2)-acetyl-L-ornithine from L-glutamate: step 2/4.</text>
</comment>
<dbReference type="HAMAP" id="MF_00082">
    <property type="entry name" value="ArgB"/>
    <property type="match status" value="1"/>
</dbReference>
<dbReference type="PIRSF" id="PIRSF000728">
    <property type="entry name" value="NAGK"/>
    <property type="match status" value="1"/>
</dbReference>
<dbReference type="Pfam" id="PF00696">
    <property type="entry name" value="AA_kinase"/>
    <property type="match status" value="1"/>
</dbReference>
<feature type="site" description="Transition state stabilizer" evidence="9">
    <location>
        <position position="216"/>
    </location>
</feature>
<comment type="similarity">
    <text evidence="9">Belongs to the acetylglutamate kinase family. ArgB subfamily.</text>
</comment>
<evidence type="ECO:0000256" key="6">
    <source>
        <dbReference type="ARBA" id="ARBA00022777"/>
    </source>
</evidence>
<keyword evidence="12" id="KW-1185">Reference proteome</keyword>
<protein>
    <recommendedName>
        <fullName evidence="9">Acetylglutamate kinase</fullName>
        <ecNumber evidence="9">2.7.2.8</ecNumber>
    </recommendedName>
    <alternativeName>
        <fullName evidence="9">N-acetyl-L-glutamate 5-phosphotransferase</fullName>
    </alternativeName>
    <alternativeName>
        <fullName evidence="9">NAG kinase</fullName>
        <shortName evidence="9">NAGK</shortName>
    </alternativeName>
</protein>
<dbReference type="EMBL" id="PVNO01000023">
    <property type="protein sequence ID" value="PRO69640.1"/>
    <property type="molecule type" value="Genomic_DNA"/>
</dbReference>
<feature type="binding site" evidence="9">
    <location>
        <begin position="43"/>
        <end position="44"/>
    </location>
    <ligand>
        <name>substrate</name>
    </ligand>
</feature>
<keyword evidence="2 9" id="KW-0055">Arginine biosynthesis</keyword>
<evidence type="ECO:0000259" key="10">
    <source>
        <dbReference type="Pfam" id="PF00696"/>
    </source>
</evidence>
<organism evidence="11 12">
    <name type="scientific">Alteromonas gracilis</name>
    <dbReference type="NCBI Taxonomy" id="1479524"/>
    <lineage>
        <taxon>Bacteria</taxon>
        <taxon>Pseudomonadati</taxon>
        <taxon>Pseudomonadota</taxon>
        <taxon>Gammaproteobacteria</taxon>
        <taxon>Alteromonadales</taxon>
        <taxon>Alteromonadaceae</taxon>
        <taxon>Alteromonas/Salinimonas group</taxon>
        <taxon>Alteromonas</taxon>
    </lineage>
</organism>
<dbReference type="GO" id="GO:0016301">
    <property type="term" value="F:kinase activity"/>
    <property type="evidence" value="ECO:0007669"/>
    <property type="project" value="UniProtKB-KW"/>
</dbReference>
<keyword evidence="5 9" id="KW-0547">Nucleotide-binding</keyword>
<dbReference type="Proteomes" id="UP000239539">
    <property type="component" value="Unassembled WGS sequence"/>
</dbReference>
<sequence>MSVSPIVIKVGGALLDDAAAMTRLFLSVKEVQTVRPVVVVHGGGPLVETLMASLGLQSTKIDGLRVTPDEHMPYICGALAGSANKQLCAAALATGITPVGLSLLDGNMVVCEPLADQYGAVGVPSTADAAFLKNVLAQSTLPVISSIGSSPQGRLLNVNADQAATVIAELLNAELLLLSNVEGVLDGDKSLISELNASSISKYADEGVITDGMKVKVDAALASAESLDRAVYIASWAADINDILNKKTGTQILPAALANTESTNAALTKGNAGEVQ</sequence>
<keyword evidence="9" id="KW-0963">Cytoplasm</keyword>
<feature type="domain" description="Aspartate/glutamate/uridylate kinase" evidence="10">
    <location>
        <begin position="6"/>
        <end position="235"/>
    </location>
</feature>
<name>A0ABX5CQF0_9ALTE</name>
<evidence type="ECO:0000256" key="8">
    <source>
        <dbReference type="ARBA" id="ARBA00048141"/>
    </source>
</evidence>
<evidence type="ECO:0000313" key="11">
    <source>
        <dbReference type="EMBL" id="PRO69640.1"/>
    </source>
</evidence>
<dbReference type="PANTHER" id="PTHR23342">
    <property type="entry name" value="N-ACETYLGLUTAMATE SYNTHASE"/>
    <property type="match status" value="1"/>
</dbReference>
<dbReference type="InterPro" id="IPR036393">
    <property type="entry name" value="AceGlu_kinase-like_sf"/>
</dbReference>
<dbReference type="RefSeq" id="WP_105930520.1">
    <property type="nucleotide sequence ID" value="NZ_PVNO01000023.1"/>
</dbReference>
<dbReference type="EC" id="2.7.2.8" evidence="9"/>
<dbReference type="InterPro" id="IPR004662">
    <property type="entry name" value="AcgluKinase_fam"/>
</dbReference>
<accession>A0ABX5CQF0</accession>
<dbReference type="InterPro" id="IPR037528">
    <property type="entry name" value="ArgB"/>
</dbReference>
<evidence type="ECO:0000256" key="9">
    <source>
        <dbReference type="HAMAP-Rule" id="MF_00082"/>
    </source>
</evidence>
<comment type="caution">
    <text evidence="11">The sequence shown here is derived from an EMBL/GenBank/DDBJ whole genome shotgun (WGS) entry which is preliminary data.</text>
</comment>
<proteinExistence type="inferred from homology"/>
<evidence type="ECO:0000256" key="5">
    <source>
        <dbReference type="ARBA" id="ARBA00022741"/>
    </source>
</evidence>
<feature type="site" description="Transition state stabilizer" evidence="9">
    <location>
        <position position="9"/>
    </location>
</feature>
<keyword evidence="3 9" id="KW-0028">Amino-acid biosynthesis</keyword>
<evidence type="ECO:0000256" key="7">
    <source>
        <dbReference type="ARBA" id="ARBA00022840"/>
    </source>
</evidence>
<comment type="function">
    <text evidence="9">Catalyzes the ATP-dependent phosphorylation of N-acetyl-L-glutamate.</text>
</comment>
<comment type="subcellular location">
    <subcellularLocation>
        <location evidence="9">Cytoplasm</location>
    </subcellularLocation>
</comment>
<evidence type="ECO:0000256" key="3">
    <source>
        <dbReference type="ARBA" id="ARBA00022605"/>
    </source>
</evidence>
<comment type="catalytic activity">
    <reaction evidence="8 9">
        <text>N-acetyl-L-glutamate + ATP = N-acetyl-L-glutamyl 5-phosphate + ADP</text>
        <dbReference type="Rhea" id="RHEA:14629"/>
        <dbReference type="ChEBI" id="CHEBI:30616"/>
        <dbReference type="ChEBI" id="CHEBI:44337"/>
        <dbReference type="ChEBI" id="CHEBI:57936"/>
        <dbReference type="ChEBI" id="CHEBI:456216"/>
        <dbReference type="EC" id="2.7.2.8"/>
    </reaction>
</comment>
<keyword evidence="7 9" id="KW-0067">ATP-binding</keyword>
<reference evidence="12" key="1">
    <citation type="journal article" date="2020" name="Int. J. Syst. Evol. Microbiol.">
        <title>Alteromonas alba sp. nov., a marine bacterium isolated from the seawater of the West Pacific Ocean.</title>
        <authorList>
            <person name="Sun C."/>
            <person name="Wu Y.-H."/>
            <person name="Xamxidin M."/>
            <person name="Cheng H."/>
            <person name="Xu X.-W."/>
        </authorList>
    </citation>
    <scope>NUCLEOTIDE SEQUENCE [LARGE SCALE GENOMIC DNA]</scope>
    <source>
        <strain evidence="12">9a2</strain>
    </source>
</reference>
<evidence type="ECO:0000313" key="12">
    <source>
        <dbReference type="Proteomes" id="UP000239539"/>
    </source>
</evidence>